<accession>A0A9X2NM99</accession>
<dbReference type="Gene3D" id="1.10.260.40">
    <property type="entry name" value="lambda repressor-like DNA-binding domains"/>
    <property type="match status" value="1"/>
</dbReference>
<evidence type="ECO:0000259" key="1">
    <source>
        <dbReference type="PROSITE" id="PS50943"/>
    </source>
</evidence>
<protein>
    <submittedName>
        <fullName evidence="2">Tetratricopeptide repeat protein</fullName>
    </submittedName>
</protein>
<dbReference type="SMART" id="SM00530">
    <property type="entry name" value="HTH_XRE"/>
    <property type="match status" value="1"/>
</dbReference>
<dbReference type="InterPro" id="IPR027417">
    <property type="entry name" value="P-loop_NTPase"/>
</dbReference>
<dbReference type="SUPFAM" id="SSF48452">
    <property type="entry name" value="TPR-like"/>
    <property type="match status" value="2"/>
</dbReference>
<feature type="domain" description="HTH cro/C1-type" evidence="1">
    <location>
        <begin position="9"/>
        <end position="63"/>
    </location>
</feature>
<dbReference type="Pfam" id="PF01381">
    <property type="entry name" value="HTH_3"/>
    <property type="match status" value="1"/>
</dbReference>
<gene>
    <name evidence="2" type="ORF">M8542_40895</name>
</gene>
<dbReference type="InterPro" id="IPR001387">
    <property type="entry name" value="Cro/C1-type_HTH"/>
</dbReference>
<dbReference type="GO" id="GO:0003677">
    <property type="term" value="F:DNA binding"/>
    <property type="evidence" value="ECO:0007669"/>
    <property type="project" value="InterPro"/>
</dbReference>
<dbReference type="Gene3D" id="1.25.40.10">
    <property type="entry name" value="Tetratricopeptide repeat domain"/>
    <property type="match status" value="2"/>
</dbReference>
<dbReference type="PROSITE" id="PS50943">
    <property type="entry name" value="HTH_CROC1"/>
    <property type="match status" value="1"/>
</dbReference>
<dbReference type="InterPro" id="IPR010982">
    <property type="entry name" value="Lambda_DNA-bd_dom_sf"/>
</dbReference>
<dbReference type="Proteomes" id="UP001144096">
    <property type="component" value="Unassembled WGS sequence"/>
</dbReference>
<dbReference type="SUPFAM" id="SSF52540">
    <property type="entry name" value="P-loop containing nucleoside triphosphate hydrolases"/>
    <property type="match status" value="1"/>
</dbReference>
<name>A0A9X2NM99_9PSEU</name>
<dbReference type="AlphaFoldDB" id="A0A9X2NM99"/>
<comment type="caution">
    <text evidence="2">The sequence shown here is derived from an EMBL/GenBank/DDBJ whole genome shotgun (WGS) entry which is preliminary data.</text>
</comment>
<dbReference type="RefSeq" id="WP_257925773.1">
    <property type="nucleotide sequence ID" value="NZ_JAMXQV010000031.1"/>
</dbReference>
<evidence type="ECO:0000313" key="2">
    <source>
        <dbReference type="EMBL" id="MCR6489199.1"/>
    </source>
</evidence>
<dbReference type="CDD" id="cd00093">
    <property type="entry name" value="HTH_XRE"/>
    <property type="match status" value="1"/>
</dbReference>
<dbReference type="PRINTS" id="PR00364">
    <property type="entry name" value="DISEASERSIST"/>
</dbReference>
<proteinExistence type="predicted"/>
<reference evidence="2" key="1">
    <citation type="submission" date="2022-06" db="EMBL/GenBank/DDBJ databases">
        <title>Amycolatopsis iheyaensis sp. nov., a new species of the genus Amycolatopsis isolated from soil in Iheya island, Japan.</title>
        <authorList>
            <person name="Ngamcharungchit C."/>
            <person name="Kanto H."/>
            <person name="Take A."/>
            <person name="Intra B."/>
            <person name="Matsumoto A."/>
            <person name="Panbangred W."/>
            <person name="Inahashi Y."/>
        </authorList>
    </citation>
    <scope>NUCLEOTIDE SEQUENCE</scope>
    <source>
        <strain evidence="2">OK19-0408</strain>
    </source>
</reference>
<dbReference type="InterPro" id="IPR011990">
    <property type="entry name" value="TPR-like_helical_dom_sf"/>
</dbReference>
<keyword evidence="3" id="KW-1185">Reference proteome</keyword>
<dbReference type="PANTHER" id="PTHR47691:SF3">
    <property type="entry name" value="HTH-TYPE TRANSCRIPTIONAL REGULATOR RV0890C-RELATED"/>
    <property type="match status" value="1"/>
</dbReference>
<sequence>MARHNGVARRLRLRAGLTQEALAARSGVSVRTIRGLETGSRRNPQLSSLQRLADALNLSTDEREQLLAAAMGDGADRPQRTEVDPPFVPRQLPADVVNFAGREDYLSRLDALLDRRQRPAVVISAIAGVGGVGKTALALHWAHRVAARHPDAQLYVNLRGHAVDPPMTPADVLPMFLRALGVAQAAIPVTEAEQTAMYRSLLAGRRALVVLDNAASAEQVRPLLPGSPACTVLVTSRADLLGLTALHDAHRLVLDVLPAREARALLTMILGADRVAAEPGATGTLARLCGYLPLALRIAAAQLAGDPGATISGYAARLGAGDRLSRLAIGQDRDAAVRTSFGLSYSTLDVPTARLFRRLGCAPGPDFGVAAAAALIDASADQAARLLDRLAAAHLIESPRPGRYALHDLLRLYASERATAEDDLGESDAALRRLFDMYLHTAETATTLAYPTSVPVLSHLAGSGERSLCFPGFARAKSWLDVERPNLVAVMRHAAEHGPTEVTWRLAAVLTPYFYGGMHRSDWLEVAELGLQVAQKADDRTAEATMMHVLHRVHFAFGDYDTGLEYGLRGRDLLLQADDPGTEAEICKQFGHTYWLLGRLAESLENFTRGRDLYRKIGNRVCELVCVNGMALSYLDWGRLGEVLEHTSEVLVLHREVGARLCEAAALHIRALALTELGRFDEALDDGITALAMYHETGFRYNEASVLSCIAGAYRDTGRHPEALEYAHKARTLAEEFNDTRGTSLAHTVLARTHLLLDQPDQAAQHIDEAVRIADGTGYRRAYVDAMIELAAITNARGEHARALGHAQTALELARQCQYRACTGMALTVLAEIHVSDGGGGTARVLAEEALEIHRQVGHRPGEARALDILGAL</sequence>
<organism evidence="2 3">
    <name type="scientific">Amycolatopsis iheyensis</name>
    <dbReference type="NCBI Taxonomy" id="2945988"/>
    <lineage>
        <taxon>Bacteria</taxon>
        <taxon>Bacillati</taxon>
        <taxon>Actinomycetota</taxon>
        <taxon>Actinomycetes</taxon>
        <taxon>Pseudonocardiales</taxon>
        <taxon>Pseudonocardiaceae</taxon>
        <taxon>Amycolatopsis</taxon>
    </lineage>
</organism>
<dbReference type="SUPFAM" id="SSF47413">
    <property type="entry name" value="lambda repressor-like DNA-binding domains"/>
    <property type="match status" value="1"/>
</dbReference>
<dbReference type="SMART" id="SM00028">
    <property type="entry name" value="TPR"/>
    <property type="match status" value="6"/>
</dbReference>
<dbReference type="Gene3D" id="3.40.50.300">
    <property type="entry name" value="P-loop containing nucleotide triphosphate hydrolases"/>
    <property type="match status" value="1"/>
</dbReference>
<dbReference type="GO" id="GO:0043531">
    <property type="term" value="F:ADP binding"/>
    <property type="evidence" value="ECO:0007669"/>
    <property type="project" value="InterPro"/>
</dbReference>
<dbReference type="Pfam" id="PF13424">
    <property type="entry name" value="TPR_12"/>
    <property type="match status" value="1"/>
</dbReference>
<dbReference type="PANTHER" id="PTHR47691">
    <property type="entry name" value="REGULATOR-RELATED"/>
    <property type="match status" value="1"/>
</dbReference>
<dbReference type="EMBL" id="JAMXQV010000031">
    <property type="protein sequence ID" value="MCR6489199.1"/>
    <property type="molecule type" value="Genomic_DNA"/>
</dbReference>
<evidence type="ECO:0000313" key="3">
    <source>
        <dbReference type="Proteomes" id="UP001144096"/>
    </source>
</evidence>
<dbReference type="InterPro" id="IPR019734">
    <property type="entry name" value="TPR_rpt"/>
</dbReference>